<feature type="transmembrane region" description="Helical" evidence="1">
    <location>
        <begin position="272"/>
        <end position="292"/>
    </location>
</feature>
<reference evidence="3 4" key="1">
    <citation type="submission" date="2018-03" db="EMBL/GenBank/DDBJ databases">
        <title>Genomic Encyclopedia of Archaeal and Bacterial Type Strains, Phase II (KMG-II): from individual species to whole genera.</title>
        <authorList>
            <person name="Goeker M."/>
        </authorList>
    </citation>
    <scope>NUCLEOTIDE SEQUENCE [LARGE SCALE GENOMIC DNA]</scope>
    <source>
        <strain evidence="3 4">DSM 25328</strain>
    </source>
</reference>
<keyword evidence="1" id="KW-1133">Transmembrane helix</keyword>
<feature type="transmembrane region" description="Helical" evidence="1">
    <location>
        <begin position="145"/>
        <end position="167"/>
    </location>
</feature>
<feature type="transmembrane region" description="Helical" evidence="1">
    <location>
        <begin position="179"/>
        <end position="199"/>
    </location>
</feature>
<sequence>MGELFALCSAACYGMAGVTIARSRNQRRGDGGVFLSVLVTTLLTGALWLLAGAAPVLPADGTHWRALGLFAVAGVCATVLGRLFMYRSTEILGPVGAAMLRRLIPLFAIPLAILLIGDWPGLAELVGGGLVVAGVFAFSGGTAPVGALAGVSLGLLSAASYALSYGLRKLGLMQLPDPLLATCAGASAGCLCYLGWAVLCRGSASRRTRLHYLVVDRSAGFLGTALLLSAGQTLQLAALLHTSVTSVALIGALDVLFSALFAALLLRQRLQPTPRGLIAALLVGLGSALLLLN</sequence>
<evidence type="ECO:0000313" key="3">
    <source>
        <dbReference type="EMBL" id="PRZ43270.1"/>
    </source>
</evidence>
<dbReference type="GO" id="GO:0016020">
    <property type="term" value="C:membrane"/>
    <property type="evidence" value="ECO:0007669"/>
    <property type="project" value="InterPro"/>
</dbReference>
<feature type="transmembrane region" description="Helical" evidence="1">
    <location>
        <begin position="32"/>
        <end position="54"/>
    </location>
</feature>
<dbReference type="Proteomes" id="UP000237718">
    <property type="component" value="Unassembled WGS sequence"/>
</dbReference>
<dbReference type="PANTHER" id="PTHR22911:SF137">
    <property type="entry name" value="SOLUTE CARRIER FAMILY 35 MEMBER G2-RELATED"/>
    <property type="match status" value="1"/>
</dbReference>
<dbReference type="EMBL" id="PVUF01000029">
    <property type="protein sequence ID" value="PRZ43270.1"/>
    <property type="molecule type" value="Genomic_DNA"/>
</dbReference>
<feature type="transmembrane region" description="Helical" evidence="1">
    <location>
        <begin position="219"/>
        <end position="240"/>
    </location>
</feature>
<comment type="caution">
    <text evidence="3">The sequence shown here is derived from an EMBL/GenBank/DDBJ whole genome shotgun (WGS) entry which is preliminary data.</text>
</comment>
<feature type="domain" description="EamA" evidence="2">
    <location>
        <begin position="2"/>
        <end position="138"/>
    </location>
</feature>
<dbReference type="InterPro" id="IPR037185">
    <property type="entry name" value="EmrE-like"/>
</dbReference>
<evidence type="ECO:0000256" key="1">
    <source>
        <dbReference type="SAM" id="Phobius"/>
    </source>
</evidence>
<evidence type="ECO:0000313" key="4">
    <source>
        <dbReference type="Proteomes" id="UP000237718"/>
    </source>
</evidence>
<name>A0A2T1A3S6_TRISK</name>
<feature type="domain" description="EamA" evidence="2">
    <location>
        <begin position="149"/>
        <end position="291"/>
    </location>
</feature>
<accession>A0A2T1A3S6</accession>
<keyword evidence="1" id="KW-0472">Membrane</keyword>
<feature type="transmembrane region" description="Helical" evidence="1">
    <location>
        <begin position="247"/>
        <end position="266"/>
    </location>
</feature>
<gene>
    <name evidence="3" type="ORF">CLV89_12919</name>
</gene>
<keyword evidence="1" id="KW-0812">Transmembrane</keyword>
<dbReference type="InterPro" id="IPR000620">
    <property type="entry name" value="EamA_dom"/>
</dbReference>
<dbReference type="SUPFAM" id="SSF103481">
    <property type="entry name" value="Multidrug resistance efflux transporter EmrE"/>
    <property type="match status" value="2"/>
</dbReference>
<feature type="transmembrane region" description="Helical" evidence="1">
    <location>
        <begin position="91"/>
        <end position="115"/>
    </location>
</feature>
<feature type="transmembrane region" description="Helical" evidence="1">
    <location>
        <begin position="66"/>
        <end position="85"/>
    </location>
</feature>
<dbReference type="AlphaFoldDB" id="A0A2T1A3S6"/>
<dbReference type="PANTHER" id="PTHR22911">
    <property type="entry name" value="ACYL-MALONYL CONDENSING ENZYME-RELATED"/>
    <property type="match status" value="1"/>
</dbReference>
<evidence type="ECO:0000259" key="2">
    <source>
        <dbReference type="Pfam" id="PF00892"/>
    </source>
</evidence>
<organism evidence="3 4">
    <name type="scientific">Tritonibacter scottomollicae</name>
    <name type="common">Epibacterium scottomollicae</name>
    <dbReference type="NCBI Taxonomy" id="483013"/>
    <lineage>
        <taxon>Bacteria</taxon>
        <taxon>Pseudomonadati</taxon>
        <taxon>Pseudomonadota</taxon>
        <taxon>Alphaproteobacteria</taxon>
        <taxon>Rhodobacterales</taxon>
        <taxon>Paracoccaceae</taxon>
        <taxon>Tritonibacter</taxon>
    </lineage>
</organism>
<feature type="transmembrane region" description="Helical" evidence="1">
    <location>
        <begin position="122"/>
        <end position="139"/>
    </location>
</feature>
<dbReference type="Pfam" id="PF00892">
    <property type="entry name" value="EamA"/>
    <property type="match status" value="2"/>
</dbReference>
<dbReference type="RefSeq" id="WP_133166773.1">
    <property type="nucleotide sequence ID" value="NZ_JBLWXK010000031.1"/>
</dbReference>
<protein>
    <submittedName>
        <fullName evidence="3">EamA-like transporter family protein</fullName>
    </submittedName>
</protein>
<proteinExistence type="predicted"/>
<dbReference type="OrthoDB" id="7709556at2"/>